<gene>
    <name evidence="3" type="ORF">g.2184</name>
    <name evidence="4" type="ORF">g.2186</name>
</gene>
<proteinExistence type="predicted"/>
<dbReference type="EMBL" id="GEDC01022660">
    <property type="protein sequence ID" value="JAS14638.1"/>
    <property type="molecule type" value="Transcribed_RNA"/>
</dbReference>
<dbReference type="CDD" id="cd23992">
    <property type="entry name" value="PBP_GOBP"/>
    <property type="match status" value="1"/>
</dbReference>
<dbReference type="Pfam" id="PF01395">
    <property type="entry name" value="PBP_GOBP"/>
    <property type="match status" value="1"/>
</dbReference>
<evidence type="ECO:0000313" key="4">
    <source>
        <dbReference type="EMBL" id="JAS14798.1"/>
    </source>
</evidence>
<dbReference type="EMBL" id="GEDC01022500">
    <property type="protein sequence ID" value="JAS14798.1"/>
    <property type="molecule type" value="Transcribed_RNA"/>
</dbReference>
<dbReference type="SUPFAM" id="SSF47565">
    <property type="entry name" value="Insect pheromone/odorant-binding proteins"/>
    <property type="match status" value="1"/>
</dbReference>
<organism evidence="3">
    <name type="scientific">Clastoptera arizonana</name>
    <name type="common">Arizona spittle bug</name>
    <dbReference type="NCBI Taxonomy" id="38151"/>
    <lineage>
        <taxon>Eukaryota</taxon>
        <taxon>Metazoa</taxon>
        <taxon>Ecdysozoa</taxon>
        <taxon>Arthropoda</taxon>
        <taxon>Hexapoda</taxon>
        <taxon>Insecta</taxon>
        <taxon>Pterygota</taxon>
        <taxon>Neoptera</taxon>
        <taxon>Paraneoptera</taxon>
        <taxon>Hemiptera</taxon>
        <taxon>Auchenorrhyncha</taxon>
        <taxon>Cercopoidea</taxon>
        <taxon>Clastopteridae</taxon>
        <taxon>Clastoptera</taxon>
    </lineage>
</organism>
<reference evidence="3" key="1">
    <citation type="submission" date="2015-12" db="EMBL/GenBank/DDBJ databases">
        <title>De novo transcriptome assembly of four potential Pierce s Disease insect vectors from Arizona vineyards.</title>
        <authorList>
            <person name="Tassone E.E."/>
        </authorList>
    </citation>
    <scope>NUCLEOTIDE SEQUENCE</scope>
</reference>
<evidence type="ECO:0000256" key="1">
    <source>
        <dbReference type="ARBA" id="ARBA00022729"/>
    </source>
</evidence>
<dbReference type="SMART" id="SM00708">
    <property type="entry name" value="PhBP"/>
    <property type="match status" value="1"/>
</dbReference>
<dbReference type="PANTHER" id="PTHR11857">
    <property type="entry name" value="ODORANT BINDING PROTEIN-RELATED"/>
    <property type="match status" value="1"/>
</dbReference>
<dbReference type="GO" id="GO:0007608">
    <property type="term" value="P:sensory perception of smell"/>
    <property type="evidence" value="ECO:0007669"/>
    <property type="project" value="TreeGrafter"/>
</dbReference>
<keyword evidence="1 2" id="KW-0732">Signal</keyword>
<dbReference type="InterPro" id="IPR006170">
    <property type="entry name" value="PBP/GOBP"/>
</dbReference>
<sequence length="141" mass="16191">MTAVAILVFVLVAAQYSSAEENMKMAMVKEHMTKCAEELKISPEDLDKMQKHELPESEINKCFPACIMEKMKLMENGVFNEEAVDKMIEEVFKGDEENKKKAMENTKACGDLVEEKKIEDRCEKAFTVMKCLKEKKGLFMH</sequence>
<dbReference type="GO" id="GO:0005615">
    <property type="term" value="C:extracellular space"/>
    <property type="evidence" value="ECO:0007669"/>
    <property type="project" value="TreeGrafter"/>
</dbReference>
<feature type="signal peptide" evidence="2">
    <location>
        <begin position="1"/>
        <end position="19"/>
    </location>
</feature>
<evidence type="ECO:0000256" key="2">
    <source>
        <dbReference type="SAM" id="SignalP"/>
    </source>
</evidence>
<protein>
    <submittedName>
        <fullName evidence="3">Uncharacterized protein</fullName>
    </submittedName>
</protein>
<dbReference type="Gene3D" id="1.10.238.20">
    <property type="entry name" value="Pheromone/general odorant binding protein domain"/>
    <property type="match status" value="1"/>
</dbReference>
<name>A0A1B6CMP3_9HEMI</name>
<feature type="chain" id="PRO_5008580505" evidence="2">
    <location>
        <begin position="20"/>
        <end position="141"/>
    </location>
</feature>
<dbReference type="AlphaFoldDB" id="A0A1B6CMP3"/>
<evidence type="ECO:0000313" key="3">
    <source>
        <dbReference type="EMBL" id="JAS14638.1"/>
    </source>
</evidence>
<dbReference type="InterPro" id="IPR036728">
    <property type="entry name" value="PBP_GOBP_sf"/>
</dbReference>
<dbReference type="GO" id="GO:0005549">
    <property type="term" value="F:odorant binding"/>
    <property type="evidence" value="ECO:0007669"/>
    <property type="project" value="InterPro"/>
</dbReference>
<accession>A0A1B6CMP3</accession>